<feature type="transmembrane region" description="Helical" evidence="1">
    <location>
        <begin position="343"/>
        <end position="365"/>
    </location>
</feature>
<dbReference type="Proteomes" id="UP000628448">
    <property type="component" value="Unassembled WGS sequence"/>
</dbReference>
<dbReference type="RefSeq" id="WP_196989810.1">
    <property type="nucleotide sequence ID" value="NZ_JADWYR010000001.1"/>
</dbReference>
<dbReference type="PANTHER" id="PTHR31061:SF24">
    <property type="entry name" value="LD22376P"/>
    <property type="match status" value="1"/>
</dbReference>
<sequence length="374" mass="42542">MSAATNQRFTALDVFRGMTICLMIIVNTSGNGSTTYAPLEHARWHGFTPTDLVFPSFMFAVGNAMSFVMSKWHNLATGQVLSKIFRRTIIIFLLGFLMYWFPFFTNESGSWALSPFANTRVFGVLQRIALAYCAASLLVYFLKPRTVIAIAVAILVLYWPVMLFYGDAPDPLDIHLNAALKLDQWLLGEQHLYHGEGFAFDPEGLLSTFPSVVNVIAGYFAGVYIQKRGNTFEGLAKLLMAGFGLFIIAYWWNFGFPINKKLWTSTFVLNTVGLDCMILACIIYFVDFLGKKNGVYFFQVFGRNPLFIYLLSEIAAIILWTIPVGELKLYQWIYQHIFAQAGAYFGAFLFAVSFMFFCWFIGYILDKKKIYIRV</sequence>
<dbReference type="PANTHER" id="PTHR31061">
    <property type="entry name" value="LD22376P"/>
    <property type="match status" value="1"/>
</dbReference>
<feature type="transmembrane region" description="Helical" evidence="1">
    <location>
        <begin position="267"/>
        <end position="286"/>
    </location>
</feature>
<keyword evidence="1" id="KW-1133">Transmembrane helix</keyword>
<feature type="transmembrane region" description="Helical" evidence="1">
    <location>
        <begin position="52"/>
        <end position="72"/>
    </location>
</feature>
<evidence type="ECO:0000313" key="3">
    <source>
        <dbReference type="Proteomes" id="UP000628448"/>
    </source>
</evidence>
<feature type="transmembrane region" description="Helical" evidence="1">
    <location>
        <begin position="205"/>
        <end position="225"/>
    </location>
</feature>
<evidence type="ECO:0000313" key="2">
    <source>
        <dbReference type="EMBL" id="MBG9375779.1"/>
    </source>
</evidence>
<feature type="transmembrane region" description="Helical" evidence="1">
    <location>
        <begin position="306"/>
        <end position="323"/>
    </location>
</feature>
<feature type="transmembrane region" description="Helical" evidence="1">
    <location>
        <begin position="12"/>
        <end position="32"/>
    </location>
</feature>
<accession>A0A931GXI1</accession>
<feature type="transmembrane region" description="Helical" evidence="1">
    <location>
        <begin position="234"/>
        <end position="252"/>
    </location>
</feature>
<feature type="transmembrane region" description="Helical" evidence="1">
    <location>
        <begin position="147"/>
        <end position="166"/>
    </location>
</feature>
<gene>
    <name evidence="2" type="ORF">I5907_06005</name>
</gene>
<feature type="transmembrane region" description="Helical" evidence="1">
    <location>
        <begin position="84"/>
        <end position="101"/>
    </location>
</feature>
<dbReference type="AlphaFoldDB" id="A0A931GXI1"/>
<organism evidence="2 3">
    <name type="scientific">Panacibacter microcysteis</name>
    <dbReference type="NCBI Taxonomy" id="2793269"/>
    <lineage>
        <taxon>Bacteria</taxon>
        <taxon>Pseudomonadati</taxon>
        <taxon>Bacteroidota</taxon>
        <taxon>Chitinophagia</taxon>
        <taxon>Chitinophagales</taxon>
        <taxon>Chitinophagaceae</taxon>
        <taxon>Panacibacter</taxon>
    </lineage>
</organism>
<keyword evidence="1" id="KW-0812">Transmembrane</keyword>
<keyword evidence="1" id="KW-0472">Membrane</keyword>
<name>A0A931GXI1_9BACT</name>
<evidence type="ECO:0000256" key="1">
    <source>
        <dbReference type="SAM" id="Phobius"/>
    </source>
</evidence>
<proteinExistence type="predicted"/>
<keyword evidence="3" id="KW-1185">Reference proteome</keyword>
<feature type="transmembrane region" description="Helical" evidence="1">
    <location>
        <begin position="121"/>
        <end position="142"/>
    </location>
</feature>
<reference evidence="2" key="1">
    <citation type="submission" date="2020-11" db="EMBL/GenBank/DDBJ databases">
        <title>Bacterial whole genome sequence for Panacibacter sp. DH6.</title>
        <authorList>
            <person name="Le V."/>
            <person name="Ko S."/>
            <person name="Ahn C.-Y."/>
            <person name="Oh H.-M."/>
        </authorList>
    </citation>
    <scope>NUCLEOTIDE SEQUENCE</scope>
    <source>
        <strain evidence="2">DH6</strain>
    </source>
</reference>
<comment type="caution">
    <text evidence="2">The sequence shown here is derived from an EMBL/GenBank/DDBJ whole genome shotgun (WGS) entry which is preliminary data.</text>
</comment>
<dbReference type="EMBL" id="JADWYR010000001">
    <property type="protein sequence ID" value="MBG9375779.1"/>
    <property type="molecule type" value="Genomic_DNA"/>
</dbReference>
<protein>
    <submittedName>
        <fullName evidence="2">DUF5009 domain-containing protein</fullName>
    </submittedName>
</protein>